<feature type="region of interest" description="Disordered" evidence="1">
    <location>
        <begin position="19"/>
        <end position="87"/>
    </location>
</feature>
<dbReference type="AlphaFoldDB" id="A0A835XPP1"/>
<gene>
    <name evidence="3" type="ORF">HYH03_014613</name>
</gene>
<evidence type="ECO:0000313" key="4">
    <source>
        <dbReference type="Proteomes" id="UP000612055"/>
    </source>
</evidence>
<dbReference type="EMBL" id="JAEHOE010000108">
    <property type="protein sequence ID" value="KAG2486683.1"/>
    <property type="molecule type" value="Genomic_DNA"/>
</dbReference>
<feature type="chain" id="PRO_5032709752" description="Secreted protein" evidence="2">
    <location>
        <begin position="20"/>
        <end position="87"/>
    </location>
</feature>
<feature type="compositionally biased region" description="Basic and acidic residues" evidence="1">
    <location>
        <begin position="23"/>
        <end position="35"/>
    </location>
</feature>
<keyword evidence="2" id="KW-0732">Signal</keyword>
<evidence type="ECO:0000256" key="1">
    <source>
        <dbReference type="SAM" id="MobiDB-lite"/>
    </source>
</evidence>
<protein>
    <recommendedName>
        <fullName evidence="5">Secreted protein</fullName>
    </recommendedName>
</protein>
<evidence type="ECO:0000313" key="3">
    <source>
        <dbReference type="EMBL" id="KAG2486683.1"/>
    </source>
</evidence>
<evidence type="ECO:0000256" key="2">
    <source>
        <dbReference type="SAM" id="SignalP"/>
    </source>
</evidence>
<organism evidence="3 4">
    <name type="scientific">Edaphochlamys debaryana</name>
    <dbReference type="NCBI Taxonomy" id="47281"/>
    <lineage>
        <taxon>Eukaryota</taxon>
        <taxon>Viridiplantae</taxon>
        <taxon>Chlorophyta</taxon>
        <taxon>core chlorophytes</taxon>
        <taxon>Chlorophyceae</taxon>
        <taxon>CS clade</taxon>
        <taxon>Chlamydomonadales</taxon>
        <taxon>Chlamydomonadales incertae sedis</taxon>
        <taxon>Edaphochlamys</taxon>
    </lineage>
</organism>
<dbReference type="Proteomes" id="UP000612055">
    <property type="component" value="Unassembled WGS sequence"/>
</dbReference>
<proteinExistence type="predicted"/>
<feature type="signal peptide" evidence="2">
    <location>
        <begin position="1"/>
        <end position="19"/>
    </location>
</feature>
<reference evidence="3" key="1">
    <citation type="journal article" date="2020" name="bioRxiv">
        <title>Comparative genomics of Chlamydomonas.</title>
        <authorList>
            <person name="Craig R.J."/>
            <person name="Hasan A.R."/>
            <person name="Ness R.W."/>
            <person name="Keightley P.D."/>
        </authorList>
    </citation>
    <scope>NUCLEOTIDE SEQUENCE</scope>
    <source>
        <strain evidence="3">CCAP 11/70</strain>
    </source>
</reference>
<name>A0A835XPP1_9CHLO</name>
<sequence length="87" mass="9341">MPRSLSPMLLLVLAVQAQASDGAEGKGKGAHDTKSQARPLPHAATSKPAKRAAKDSKRQSRCSPPQRHPSAARCQAVPKQQRLTTRH</sequence>
<accession>A0A835XPP1</accession>
<comment type="caution">
    <text evidence="3">The sequence shown here is derived from an EMBL/GenBank/DDBJ whole genome shotgun (WGS) entry which is preliminary data.</text>
</comment>
<keyword evidence="4" id="KW-1185">Reference proteome</keyword>
<evidence type="ECO:0008006" key="5">
    <source>
        <dbReference type="Google" id="ProtNLM"/>
    </source>
</evidence>